<feature type="compositionally biased region" description="Low complexity" evidence="4">
    <location>
        <begin position="570"/>
        <end position="580"/>
    </location>
</feature>
<feature type="region of interest" description="Disordered" evidence="4">
    <location>
        <begin position="1540"/>
        <end position="1563"/>
    </location>
</feature>
<dbReference type="InterPro" id="IPR020806">
    <property type="entry name" value="PKS_PP-bd"/>
</dbReference>
<dbReference type="EMBL" id="NGAF01000004">
    <property type="protein sequence ID" value="OXR45572.1"/>
    <property type="molecule type" value="Genomic_DNA"/>
</dbReference>
<dbReference type="InterPro" id="IPR000873">
    <property type="entry name" value="AMP-dep_synth/lig_dom"/>
</dbReference>
<feature type="compositionally biased region" description="Low complexity" evidence="4">
    <location>
        <begin position="4586"/>
        <end position="4603"/>
    </location>
</feature>
<evidence type="ECO:0000256" key="3">
    <source>
        <dbReference type="ARBA" id="ARBA00022553"/>
    </source>
</evidence>
<dbReference type="InterPro" id="IPR023213">
    <property type="entry name" value="CAT-like_dom_sf"/>
</dbReference>
<evidence type="ECO:0000313" key="7">
    <source>
        <dbReference type="Proteomes" id="UP000215506"/>
    </source>
</evidence>
<feature type="region of interest" description="Disordered" evidence="4">
    <location>
        <begin position="363"/>
        <end position="394"/>
    </location>
</feature>
<feature type="compositionally biased region" description="Pro residues" evidence="4">
    <location>
        <begin position="530"/>
        <end position="556"/>
    </location>
</feature>
<dbReference type="PROSITE" id="PS50075">
    <property type="entry name" value="CARRIER"/>
    <property type="match status" value="3"/>
</dbReference>
<dbReference type="Pfam" id="PF13193">
    <property type="entry name" value="AMP-binding_C"/>
    <property type="match status" value="1"/>
</dbReference>
<dbReference type="SUPFAM" id="SSF56801">
    <property type="entry name" value="Acetyl-CoA synthetase-like"/>
    <property type="match status" value="4"/>
</dbReference>
<feature type="domain" description="Carrier" evidence="5">
    <location>
        <begin position="1563"/>
        <end position="1638"/>
    </location>
</feature>
<dbReference type="InterPro" id="IPR001242">
    <property type="entry name" value="Condensation_dom"/>
</dbReference>
<dbReference type="InterPro" id="IPR036736">
    <property type="entry name" value="ACP-like_sf"/>
</dbReference>
<dbReference type="PANTHER" id="PTHR45527">
    <property type="entry name" value="NONRIBOSOMAL PEPTIDE SYNTHETASE"/>
    <property type="match status" value="1"/>
</dbReference>
<dbReference type="Pfam" id="PF00501">
    <property type="entry name" value="AMP-binding"/>
    <property type="match status" value="4"/>
</dbReference>
<sequence>MTHSVGIRRARSHRSFVRTLPQLLTAAVESDPDAIAVVVADGTGPVADLTYAELDAESAPLARLLIQRGIGSEDRVAVAAPPSLEAVIAIWAVAQTGAAVVLLDPAAPQTWTSRILADARPAVGLTMTADLAELPAGPEWLCLDSAELGAALDRLPADPVTYAHRVRPLRAEHPAAVLYPVAEADAAVGTVITQAGLCAACDERRERLGVDAESRVLHPAASASALSLLELLTAIRGIATLVVAAPTVAPGTDLTELSAAAEVTHAVLTPETQAVTPVTVLATAGVAPGISEPLRGIAAWVLDDQLRPVPDGVAGELYIGGDRLARGCHGRPAATAAAFVANPFEPDGSRLFRTGEVVLRTESGQLEFLPKPGTDAREHAPEPSASQTVASVPESVASAPMPAVSVPQSGASAPVRAVSASESVVSVPESAASAPESAASAWERFASAPEPAASASAAASVSESAASAPESAASTRERFVSAPRLFASAPEPAASAPEPAASAPVLPAAGRVVAPEPSARPVSSALPEPSVRPEPSALPEPSARPVPSALPVPSAPPESSALPEPPVRPVPSARPVSSALPEPPVRPEPSALPVPPVRPEPSALPEAPVRPEPSALPVPSARPVSSAPSEPPARPVSSALPEPPAGPVPSALLVPPARPDRLPLSPQQWHIWFHNQFDAGDGHTTAPVDAVASALRLSGRLDVDAMWAALADVAERHEILRTVYPQTDGVPHQVVLSPEEAVREVEPVSIDEAELPAWLAGTVATAFDVATEVPVRFALAELNDAEHVLAVVVHRIAADHESMAVLLRDLLIAFLARRNRAVPSRPPLALHYADHTLLHAQLLGDRRDPTSLAAGEIEYWREVLAGISEPLPLPADRPRPPVASGRGAEYPFAIDARLRERIDELALTSGVDLFTVVHAALAVLLARVSGRRDIVVGTPVSGRREDALAVLVGPLENLVALRTPVDPATPFTELLATVARRDRDAFEHAVLPFELLLEGLSPRRSRDRHPLVQVLLSVREPDRIPLSLPGLSLAPVEIDCTATPFDLHLTVVPVRSDGRGQELSARFGYATDLFDEPTVAGLADRLLRLLTEVTDAPDRPIGDLEGLAPDELTRIIHEYNDNRHSIAPALLPAGFRRAVTQVPDAVAVSCAGAELTYAQLDAQVNQLARLLISRGVRPETSVGLAVRRSPDLLVGMYAILAAGGVCVPLDPDDPADRTAHIVDIARPVCVVTTVADVITVPARIPLLRLDTMDLGGFDPSPIRPQELLSPLLPEHPAYVVFTPATAARPTGAVLSHAALDQQLEWMSAAYPLGSRDVYLQWTAVTADVALWGCLLPLRAGATLVLAARGSERDPRVLAETVAAHSVTVTDFSPAALSEFAEHTAAGSCPTLQDVFVIGDELCPETVDAVHAVCDARVHHLYGPPEAAISVTYWPADGEDRPVVPIGLPQWNVRAYVLDDRLRPVPEGELGELYVAGERLARGYLRRPGATAERFVADPFGSGERMYRTGDRARWDAPEDTRPARLVRVGGTDHRMEFRRRPGATRAAGTASSEPMRAEPEFRAPVTPTEQVVADAFGAELARERVGADDDFFALGGDSALALRVVTRLDAALGERVPLRWLFENPTVARLAVVLDAEIHVRRRPRLGSIERPQRLPLAPAQQRMWFLERFDRGEAAAPDSRPRAEAHHLSFALRLTGSLDTEALGIAFDDVLVRHEILRTVYPDTAGGPVPTVLPADIRLRLRSERLDAADVPEAVKATAATPFDLATEIPLRVRLVEIADLAPGARREYVLIVVVHHIAADASSTRPLVRDVLAAYAARTRGAAPEWAPLPVQYADYVLWRDGVLGSASQPGSVAHRELSYWQRELRGLPEVLALPTDRPRPPLATRAGARVEVWIAPRVHAGLLEVARAHRATLATVVHAAFAVLLARLSDSTDIAVGTPVERRTETELDDLIGVFTDTVVVRTHVDPREPFTELLTRRRDGDAQIHAHAELPFEILIEALAAPRSTAHHPLFQVGLSLRDRAAESALPEWDLPGLSVTEVDADSAATPLDLHLSLTDTYGEDGNPTGIGGALTYATDLFEAATATTIAERLTLLLAGVVADPVTPVGDLNILTPTERTLPGRGATGEPDPDATTLPALLAAAVAAAPDAVAVVADSAEAGGSEPAPVRLSYAELDARVNRLARHLISLGVGPESRVALVMPRGVDFMIAMFAVSVAGGAAVPVDPDQPAERIGRLLAAAEPVVVLSATNLPVPSGPGAPAEPAVVVRDWRGRSQSMPAFTEAGRGVVREDVVRIDELDLSGVSPRPVGDDDRLAPLLPQHPASVIVGPGANGRLRGLTVAHSAAARQLARYRTRFELGPDDAVLPATTSPFESAAWEFWTAVTASARLVLAAPDATDGSLSDLIERERVTTLHTVAAAPASSLDDPAASPSSLRRVIVLGDVPATPPHRPDASHPVEFHHLSAYAEGGISIVDHRPDAQHVADAANNRVRVLDSRLHPVPAGVTGELYLAGPDLARGYVAGPARTAERFVADPFGGGGRMYRTGDLVAWTAAGGLDYRGRTDQQAVAGGFRVETGEIEAVLLRLPQLAQAAVVAKSDPRTGDRLVAYLVSADRELDPAQVRSALRAALPARLIPAAFVVLDSLPLTANGKLDRDALPEPESAPTGFRAPGTPVQGVVAGAFAEVLGLDRIGIDDDFFARGGNSVQAVRAAENIGRALGFDVPVRALYEAATVGALAAWLERGTRPALSAAPRRESLPLSYAQQRFWLLDQFDTTATDYLVSCEIRLSGALDVAVLRQALTDLVARHDILRTVYPEAEAGTGIPIQRVLPVAEATPDLEVVQTGADRGTGEFGGVDVTVEVPLRVRLHQLSGTEYVLVITAHRIAVDDISMRLLVRDLATAYTSRRAGRAPVWAPLPVRYADYAHWQRAVSGSEDDPESPISDRLRYWTTELADLADEPRWPADRPRQRSFDVGTVGITVDPRVHAALTALAPAYGSTVSTVVHAALAVVLARMSGTDDVAIGIPVAGRGEPGLADVVGPFADTLVLRSRVTPNRTFAQVLTEVRDTHLRAVANAGVPFERLVDALAPQRSRAWHPLAQVAFSFGDPVACGFDVPDLSSVVAEPVTDSERFDLRLSLREHRTGAGGAAGIRGEFIYATDLFDRETVVQAAEHLVRILAAVAHDADIALDGPGMPAAPDDLVADIDLPVRAPVTLPDLMAATVAADPDGPAVVVGGRAFTYAQLDLASTKLARRLIELGAGPDVRVAVAIGRSLEAVVALWSVVKSGAVLVPIDPSGPADRIARIVSDCRADLGVTVRAADPQLPDTAGGWIVLDDPRFAYEVDSCSGAPISDADRTVALHPDNAAWLLYAPDSDDVADRLSAVVLTHAGLANLSAELGERYEPDQAARVLAFASPARAAALLELLLAVGTAGPLVIVPPHIAGGAELAGVMQDREVTHAVLDVPTLAALDGDLPESVRIILTDAEPARGDAPAWRPSGPEGPDRRVHTAFGAIESTVTFAVGEVAATEAVPVIAAPNRGVRAVLLDARLRPVPVGVAGDLYLGGVQLARGYHDRPGATASRFVADPSGVPGQRLFRTGYVVRRQRGVPTLEYLGRTEPRVGGPAIEPARRAPETPAERLLAEVFAEVAGIEHIGATDDFFALGGDIALAVRLAARARIRGLRFTPRDVFTARTIESLARLAVIEAPATTGGPMPLPPMAIRLLGLEASALPQQAIVVDLPSDCDPERIREAVAGVLERHPMLSARLDEEARVFVIPETPPAAVLRQFAPGSEAVDLAVRAMGRELDPASGHNIAFGLIPSPEGGDAAASVVVVANCLVVDDTSWRIVIDELSDAWAGGHSAPAAVDAGPIGFSRVLHERADAAGTVEQLDWWHDHLRPAPADAPIQGLDLAARGRVSLVITAEGANAVDAVARAYHATVEEVLLTAFALAQEPTPRGTAGDLIGAVVQLPADGRAACGAEYATTAGGFTATHPLLVSLAGIDVDEALLGGPAAGVAIGRIKELRRAVPDCGVGYGLLRYLNPRTGPQLAAAARGRTAFRYRDLRPARPYPGPPPGDVLLDITVDATDDGLLARFDYAAAAFTVDQVKDFAGQWVRALGGLAEHGTRPDAGGFTVSDFALVRMEQSEISELSQTYPNLADVWPVPATQAEMLAARADSPAGPALTRVTVDLDGSVDESRLRAAAQAVLERHDALRVAFTADRAGHPIQVVSSRVDVAWRGIDLTDLELDAAQAEATRIAALDSAENVEPDRAPLLRFTFLRLPSAAYRLLITGHRALIDGWSASLLVRDLLTRYAVGTRTRQLPKSVSHAEYLRWLAAQDLTTARARWRHALAGVTEPTLLAPADAGRARSNETGVVGFELSAAETDRLTRLAVRLNVSVDTVVRAAWGLVVAQETGRDDIVFGAVVSGRPAALPGVAAMVGSFRAVVPVRLRGASSGTVTELLTRLQAEQSALSESCCLGLRDIEDAAGVAGMFDSLVVFESFPVDREVLDRLAVDGVGVTGFAVADDLDYPLTVVVVRDNQLRVTLKYACDVFGESAAGAFSQRLAALVARFVETPDADLADLDAPAASGSAAPSDPGPLLARGAGPRPEGRSPA</sequence>
<dbReference type="GO" id="GO:0043041">
    <property type="term" value="P:amino acid activation for nonribosomal peptide biosynthetic process"/>
    <property type="evidence" value="ECO:0007669"/>
    <property type="project" value="TreeGrafter"/>
</dbReference>
<dbReference type="Proteomes" id="UP000215506">
    <property type="component" value="Unassembled WGS sequence"/>
</dbReference>
<keyword evidence="7" id="KW-1185">Reference proteome</keyword>
<evidence type="ECO:0000313" key="6">
    <source>
        <dbReference type="EMBL" id="OXR45572.1"/>
    </source>
</evidence>
<feature type="domain" description="Carrier" evidence="5">
    <location>
        <begin position="3633"/>
        <end position="3707"/>
    </location>
</feature>
<dbReference type="InterPro" id="IPR045851">
    <property type="entry name" value="AMP-bd_C_sf"/>
</dbReference>
<dbReference type="GO" id="GO:0031177">
    <property type="term" value="F:phosphopantetheine binding"/>
    <property type="evidence" value="ECO:0007669"/>
    <property type="project" value="InterPro"/>
</dbReference>
<feature type="region of interest" description="Disordered" evidence="4">
    <location>
        <begin position="4586"/>
        <end position="4618"/>
    </location>
</feature>
<dbReference type="SMART" id="SM00823">
    <property type="entry name" value="PKS_PP"/>
    <property type="match status" value="2"/>
</dbReference>
<dbReference type="GO" id="GO:0008610">
    <property type="term" value="P:lipid biosynthetic process"/>
    <property type="evidence" value="ECO:0007669"/>
    <property type="project" value="UniProtKB-ARBA"/>
</dbReference>
<dbReference type="CDD" id="cd19540">
    <property type="entry name" value="LCL_NRPS-like"/>
    <property type="match status" value="3"/>
</dbReference>
<name>A0A231H9U1_9NOCA</name>
<dbReference type="Gene3D" id="3.30.559.10">
    <property type="entry name" value="Chloramphenicol acetyltransferase-like domain"/>
    <property type="match status" value="5"/>
</dbReference>
<dbReference type="InterPro" id="IPR025110">
    <property type="entry name" value="AMP-bd_C"/>
</dbReference>
<dbReference type="SUPFAM" id="SSF52777">
    <property type="entry name" value="CoA-dependent acyltransferases"/>
    <property type="match status" value="10"/>
</dbReference>
<feature type="domain" description="Carrier" evidence="5">
    <location>
        <begin position="2671"/>
        <end position="2746"/>
    </location>
</feature>
<gene>
    <name evidence="6" type="primary">dhbF_4</name>
    <name evidence="6" type="ORF">B7C42_02697</name>
</gene>
<protein>
    <submittedName>
        <fullName evidence="6">Dimodular nonribosomal peptide synthase</fullName>
    </submittedName>
</protein>
<dbReference type="PANTHER" id="PTHR45527:SF1">
    <property type="entry name" value="FATTY ACID SYNTHASE"/>
    <property type="match status" value="1"/>
</dbReference>
<reference evidence="6 7" key="1">
    <citation type="submission" date="2017-07" db="EMBL/GenBank/DDBJ databases">
        <title>First draft Genome Sequence of Nocardia cerradoensis isolated from human infection.</title>
        <authorList>
            <person name="Carrasco G."/>
        </authorList>
    </citation>
    <scope>NUCLEOTIDE SEQUENCE [LARGE SCALE GENOMIC DNA]</scope>
    <source>
        <strain evidence="6 7">CNM20130759</strain>
    </source>
</reference>
<dbReference type="Pfam" id="PF00550">
    <property type="entry name" value="PP-binding"/>
    <property type="match status" value="3"/>
</dbReference>
<evidence type="ECO:0000256" key="2">
    <source>
        <dbReference type="ARBA" id="ARBA00022450"/>
    </source>
</evidence>
<dbReference type="InterPro" id="IPR042099">
    <property type="entry name" value="ANL_N_sf"/>
</dbReference>
<feature type="compositionally biased region" description="Pro residues" evidence="4">
    <location>
        <begin position="581"/>
        <end position="599"/>
    </location>
</feature>
<dbReference type="Pfam" id="PF00668">
    <property type="entry name" value="Condensation"/>
    <property type="match status" value="4"/>
</dbReference>
<dbReference type="Gene3D" id="2.30.38.10">
    <property type="entry name" value="Luciferase, Domain 3"/>
    <property type="match status" value="2"/>
</dbReference>
<dbReference type="Gene3D" id="3.40.50.980">
    <property type="match status" value="4"/>
</dbReference>
<keyword evidence="2" id="KW-0596">Phosphopantetheine</keyword>
<dbReference type="GO" id="GO:0005737">
    <property type="term" value="C:cytoplasm"/>
    <property type="evidence" value="ECO:0007669"/>
    <property type="project" value="TreeGrafter"/>
</dbReference>
<keyword evidence="3" id="KW-0597">Phosphoprotein</keyword>
<dbReference type="GO" id="GO:0044550">
    <property type="term" value="P:secondary metabolite biosynthetic process"/>
    <property type="evidence" value="ECO:0007669"/>
    <property type="project" value="TreeGrafter"/>
</dbReference>
<evidence type="ECO:0000256" key="4">
    <source>
        <dbReference type="SAM" id="MobiDB-lite"/>
    </source>
</evidence>
<proteinExistence type="predicted"/>
<dbReference type="UniPathway" id="UPA00011"/>
<evidence type="ECO:0000256" key="1">
    <source>
        <dbReference type="ARBA" id="ARBA00001957"/>
    </source>
</evidence>
<dbReference type="Gene3D" id="1.10.1200.10">
    <property type="entry name" value="ACP-like"/>
    <property type="match status" value="3"/>
</dbReference>
<comment type="cofactor">
    <cofactor evidence="1">
        <name>pantetheine 4'-phosphate</name>
        <dbReference type="ChEBI" id="CHEBI:47942"/>
    </cofactor>
</comment>
<comment type="caution">
    <text evidence="6">The sequence shown here is derived from an EMBL/GenBank/DDBJ whole genome shotgun (WGS) entry which is preliminary data.</text>
</comment>
<dbReference type="Gene3D" id="3.30.559.30">
    <property type="entry name" value="Nonribosomal peptide synthetase, condensation domain"/>
    <property type="match status" value="5"/>
</dbReference>
<evidence type="ECO:0000259" key="5">
    <source>
        <dbReference type="PROSITE" id="PS50075"/>
    </source>
</evidence>
<feature type="region of interest" description="Disordered" evidence="4">
    <location>
        <begin position="515"/>
        <end position="654"/>
    </location>
</feature>
<dbReference type="Gene3D" id="3.40.50.12780">
    <property type="entry name" value="N-terminal domain of ligase-like"/>
    <property type="match status" value="3"/>
</dbReference>
<organism evidence="6 7">
    <name type="scientific">Nocardia cerradoensis</name>
    <dbReference type="NCBI Taxonomy" id="85688"/>
    <lineage>
        <taxon>Bacteria</taxon>
        <taxon>Bacillati</taxon>
        <taxon>Actinomycetota</taxon>
        <taxon>Actinomycetes</taxon>
        <taxon>Mycobacteriales</taxon>
        <taxon>Nocardiaceae</taxon>
        <taxon>Nocardia</taxon>
    </lineage>
</organism>
<dbReference type="GO" id="GO:0003824">
    <property type="term" value="F:catalytic activity"/>
    <property type="evidence" value="ECO:0007669"/>
    <property type="project" value="InterPro"/>
</dbReference>
<accession>A0A231H9U1</accession>
<dbReference type="InterPro" id="IPR009081">
    <property type="entry name" value="PP-bd_ACP"/>
</dbReference>
<dbReference type="Gene3D" id="3.30.300.30">
    <property type="match status" value="1"/>
</dbReference>
<dbReference type="SUPFAM" id="SSF47336">
    <property type="entry name" value="ACP-like"/>
    <property type="match status" value="3"/>
</dbReference>
<feature type="compositionally biased region" description="Low complexity" evidence="4">
    <location>
        <begin position="617"/>
        <end position="628"/>
    </location>
</feature>